<comment type="subcellular location">
    <subcellularLocation>
        <location evidence="1">Secreted</location>
    </subcellularLocation>
</comment>
<keyword evidence="3" id="KW-0732">Signal</keyword>
<evidence type="ECO:0000256" key="1">
    <source>
        <dbReference type="ARBA" id="ARBA00004613"/>
    </source>
</evidence>
<dbReference type="PANTHER" id="PTHR48071">
    <property type="entry name" value="SRCR DOMAIN-CONTAINING PROTEIN"/>
    <property type="match status" value="1"/>
</dbReference>
<proteinExistence type="predicted"/>
<keyword evidence="8" id="KW-0812">Transmembrane</keyword>
<feature type="transmembrane region" description="Helical" evidence="8">
    <location>
        <begin position="106"/>
        <end position="129"/>
    </location>
</feature>
<evidence type="ECO:0000256" key="8">
    <source>
        <dbReference type="SAM" id="Phobius"/>
    </source>
</evidence>
<dbReference type="EMBL" id="KL892553">
    <property type="protein sequence ID" value="KGL79941.1"/>
    <property type="molecule type" value="Genomic_DNA"/>
</dbReference>
<dbReference type="GO" id="GO:0031638">
    <property type="term" value="P:zymogen activation"/>
    <property type="evidence" value="ECO:0007669"/>
    <property type="project" value="TreeGrafter"/>
</dbReference>
<feature type="disulfide bond" evidence="7">
    <location>
        <begin position="61"/>
        <end position="71"/>
    </location>
</feature>
<dbReference type="AlphaFoldDB" id="A0A099ZDV5"/>
<dbReference type="FunFam" id="3.10.250.10:FF:000012">
    <property type="entry name" value="CD163 molecule like 1"/>
    <property type="match status" value="1"/>
</dbReference>
<comment type="caution">
    <text evidence="7">Lacks conserved residue(s) required for the propagation of feature annotation.</text>
</comment>
<dbReference type="InterPro" id="IPR001190">
    <property type="entry name" value="SRCR"/>
</dbReference>
<keyword evidence="8" id="KW-1133">Transmembrane helix</keyword>
<evidence type="ECO:0000256" key="4">
    <source>
        <dbReference type="ARBA" id="ARBA00022737"/>
    </source>
</evidence>
<dbReference type="STRING" id="94827.A0A099ZDV5"/>
<evidence type="ECO:0000313" key="10">
    <source>
        <dbReference type="EMBL" id="KGL79941.1"/>
    </source>
</evidence>
<keyword evidence="2" id="KW-0964">Secreted</keyword>
<evidence type="ECO:0000256" key="7">
    <source>
        <dbReference type="PROSITE-ProRule" id="PRU00196"/>
    </source>
</evidence>
<dbReference type="InterPro" id="IPR036772">
    <property type="entry name" value="SRCR-like_dom_sf"/>
</dbReference>
<dbReference type="PANTHER" id="PTHR48071:SF15">
    <property type="entry name" value="SRCR DOMAIN-CONTAINING PROTEIN"/>
    <property type="match status" value="1"/>
</dbReference>
<feature type="non-terminal residue" evidence="10">
    <location>
        <position position="142"/>
    </location>
</feature>
<protein>
    <submittedName>
        <fullName evidence="10">Antigen WC1.1</fullName>
    </submittedName>
</protein>
<dbReference type="Gene3D" id="3.10.250.10">
    <property type="entry name" value="SRCR-like domain"/>
    <property type="match status" value="1"/>
</dbReference>
<name>A0A099ZDV5_TINGU</name>
<dbReference type="GO" id="GO:0004252">
    <property type="term" value="F:serine-type endopeptidase activity"/>
    <property type="evidence" value="ECO:0007669"/>
    <property type="project" value="TreeGrafter"/>
</dbReference>
<evidence type="ECO:0000256" key="2">
    <source>
        <dbReference type="ARBA" id="ARBA00022525"/>
    </source>
</evidence>
<keyword evidence="11" id="KW-1185">Reference proteome</keyword>
<dbReference type="PRINTS" id="PR00258">
    <property type="entry name" value="SPERACTRCPTR"/>
</dbReference>
<keyword evidence="5 7" id="KW-1015">Disulfide bond</keyword>
<dbReference type="GO" id="GO:0005615">
    <property type="term" value="C:extracellular space"/>
    <property type="evidence" value="ECO:0007669"/>
    <property type="project" value="TreeGrafter"/>
</dbReference>
<keyword evidence="8" id="KW-0472">Membrane</keyword>
<evidence type="ECO:0000313" key="11">
    <source>
        <dbReference type="Proteomes" id="UP000053641"/>
    </source>
</evidence>
<feature type="domain" description="SRCR" evidence="9">
    <location>
        <begin position="1"/>
        <end position="93"/>
    </location>
</feature>
<accession>A0A099ZDV5</accession>
<gene>
    <name evidence="10" type="ORF">N309_13126</name>
</gene>
<evidence type="ECO:0000256" key="6">
    <source>
        <dbReference type="ARBA" id="ARBA00023180"/>
    </source>
</evidence>
<keyword evidence="6" id="KW-0325">Glycoprotein</keyword>
<reference evidence="10 11" key="1">
    <citation type="submission" date="2014-06" db="EMBL/GenBank/DDBJ databases">
        <title>Genome evolution of avian class.</title>
        <authorList>
            <person name="Zhang G."/>
            <person name="Li C."/>
        </authorList>
    </citation>
    <scope>NUCLEOTIDE SEQUENCE [LARGE SCALE GENOMIC DNA]</scope>
    <source>
        <strain evidence="10">BGI_N309</strain>
    </source>
</reference>
<sequence length="142" mass="15531">CSGRLQVFYNGSWGSVCSNSMTSSTVSLVCKQLGCGDGGFLETDLPYRKVSGHTWLDHVECGKRNSSFWQCPSDPWNPQSCDDQREETHITCNDLTQRQERESGGVSVPVVICIILGALLCLLLALLAGQVRRARAQHRGGS</sequence>
<evidence type="ECO:0000256" key="3">
    <source>
        <dbReference type="ARBA" id="ARBA00022729"/>
    </source>
</evidence>
<dbReference type="SUPFAM" id="SSF56487">
    <property type="entry name" value="SRCR-like"/>
    <property type="match status" value="1"/>
</dbReference>
<dbReference type="GO" id="GO:0005886">
    <property type="term" value="C:plasma membrane"/>
    <property type="evidence" value="ECO:0007669"/>
    <property type="project" value="TreeGrafter"/>
</dbReference>
<dbReference type="Proteomes" id="UP000053641">
    <property type="component" value="Unassembled WGS sequence"/>
</dbReference>
<evidence type="ECO:0000259" key="9">
    <source>
        <dbReference type="PROSITE" id="PS50287"/>
    </source>
</evidence>
<feature type="disulfide bond" evidence="7">
    <location>
        <begin position="17"/>
        <end position="81"/>
    </location>
</feature>
<evidence type="ECO:0000256" key="5">
    <source>
        <dbReference type="ARBA" id="ARBA00023157"/>
    </source>
</evidence>
<keyword evidence="4" id="KW-0677">Repeat</keyword>
<dbReference type="PROSITE" id="PS50287">
    <property type="entry name" value="SRCR_2"/>
    <property type="match status" value="1"/>
</dbReference>
<dbReference type="Pfam" id="PF00530">
    <property type="entry name" value="SRCR"/>
    <property type="match status" value="1"/>
</dbReference>
<organism evidence="10 11">
    <name type="scientific">Tinamus guttatus</name>
    <name type="common">White-throated tinamou</name>
    <dbReference type="NCBI Taxonomy" id="94827"/>
    <lineage>
        <taxon>Eukaryota</taxon>
        <taxon>Metazoa</taxon>
        <taxon>Chordata</taxon>
        <taxon>Craniata</taxon>
        <taxon>Vertebrata</taxon>
        <taxon>Euteleostomi</taxon>
        <taxon>Archelosauria</taxon>
        <taxon>Archosauria</taxon>
        <taxon>Dinosauria</taxon>
        <taxon>Saurischia</taxon>
        <taxon>Theropoda</taxon>
        <taxon>Coelurosauria</taxon>
        <taxon>Aves</taxon>
        <taxon>Palaeognathae</taxon>
        <taxon>Tinamiformes</taxon>
        <taxon>Tinamidae</taxon>
        <taxon>Tinamus</taxon>
    </lineage>
</organism>
<dbReference type="SMART" id="SM00202">
    <property type="entry name" value="SR"/>
    <property type="match status" value="1"/>
</dbReference>
<feature type="non-terminal residue" evidence="10">
    <location>
        <position position="1"/>
    </location>
</feature>